<gene>
    <name evidence="7" type="ORF">NB037_03710</name>
</gene>
<dbReference type="SMART" id="SM00849">
    <property type="entry name" value="Lactamase_B"/>
    <property type="match status" value="1"/>
</dbReference>
<dbReference type="CDD" id="cd07729">
    <property type="entry name" value="AHL_lactonase_MBL-fold"/>
    <property type="match status" value="1"/>
</dbReference>
<comment type="similarity">
    <text evidence="2">Belongs to the metallo-beta-lactamase superfamily.</text>
</comment>
<keyword evidence="4" id="KW-0378">Hydrolase</keyword>
<dbReference type="RefSeq" id="WP_251943792.1">
    <property type="nucleotide sequence ID" value="NZ_JAMRYM010000007.1"/>
</dbReference>
<evidence type="ECO:0000256" key="5">
    <source>
        <dbReference type="ARBA" id="ARBA00022833"/>
    </source>
</evidence>
<dbReference type="InterPro" id="IPR036866">
    <property type="entry name" value="RibonucZ/Hydroxyglut_hydro"/>
</dbReference>
<dbReference type="EMBL" id="JAMRYM010000007">
    <property type="protein sequence ID" value="MCM6761517.1"/>
    <property type="molecule type" value="Genomic_DNA"/>
</dbReference>
<dbReference type="PANTHER" id="PTHR42978">
    <property type="entry name" value="QUORUM-QUENCHING LACTONASE YTNP-RELATED-RELATED"/>
    <property type="match status" value="1"/>
</dbReference>
<proteinExistence type="inferred from homology"/>
<evidence type="ECO:0000256" key="3">
    <source>
        <dbReference type="ARBA" id="ARBA00022723"/>
    </source>
</evidence>
<dbReference type="InterPro" id="IPR051013">
    <property type="entry name" value="MBL_superfamily_lactonases"/>
</dbReference>
<keyword evidence="8" id="KW-1185">Reference proteome</keyword>
<dbReference type="InterPro" id="IPR001279">
    <property type="entry name" value="Metallo-B-lactamas"/>
</dbReference>
<comment type="caution">
    <text evidence="7">The sequence shown here is derived from an EMBL/GenBank/DDBJ whole genome shotgun (WGS) entry which is preliminary data.</text>
</comment>
<dbReference type="PANTHER" id="PTHR42978:SF2">
    <property type="entry name" value="102 KBASES UNSTABLE REGION: FROM 1 TO 119443"/>
    <property type="match status" value="1"/>
</dbReference>
<evidence type="ECO:0000313" key="7">
    <source>
        <dbReference type="EMBL" id="MCM6761517.1"/>
    </source>
</evidence>
<feature type="domain" description="Metallo-beta-lactamase" evidence="6">
    <location>
        <begin position="48"/>
        <end position="258"/>
    </location>
</feature>
<name>A0A9X2IS35_9MICO</name>
<dbReference type="SUPFAM" id="SSF56281">
    <property type="entry name" value="Metallo-hydrolase/oxidoreductase"/>
    <property type="match status" value="1"/>
</dbReference>
<dbReference type="Pfam" id="PF00753">
    <property type="entry name" value="Lactamase_B"/>
    <property type="match status" value="1"/>
</dbReference>
<dbReference type="Gene3D" id="3.60.15.10">
    <property type="entry name" value="Ribonuclease Z/Hydroxyacylglutathione hydrolase-like"/>
    <property type="match status" value="1"/>
</dbReference>
<comment type="cofactor">
    <cofactor evidence="1">
        <name>Zn(2+)</name>
        <dbReference type="ChEBI" id="CHEBI:29105"/>
    </cofactor>
</comment>
<keyword evidence="3" id="KW-0479">Metal-binding</keyword>
<dbReference type="GO" id="GO:0046872">
    <property type="term" value="F:metal ion binding"/>
    <property type="evidence" value="ECO:0007669"/>
    <property type="project" value="UniProtKB-KW"/>
</dbReference>
<dbReference type="Proteomes" id="UP001155240">
    <property type="component" value="Unassembled WGS sequence"/>
</dbReference>
<protein>
    <submittedName>
        <fullName evidence="7">N-acyl homoserine lactonase family protein</fullName>
    </submittedName>
</protein>
<reference evidence="7" key="1">
    <citation type="submission" date="2022-06" db="EMBL/GenBank/DDBJ databases">
        <title>Whole genome shotgun sequencing (WGS) of Rathayibacter sp. ZW T2_19, isolated from stored onions (Allium cepa).</title>
        <authorList>
            <person name="Stoll D.A."/>
            <person name="Huch M."/>
        </authorList>
    </citation>
    <scope>NUCLEOTIDE SEQUENCE</scope>
    <source>
        <strain evidence="7">ZW T2_19</strain>
    </source>
</reference>
<dbReference type="GO" id="GO:0016787">
    <property type="term" value="F:hydrolase activity"/>
    <property type="evidence" value="ECO:0007669"/>
    <property type="project" value="UniProtKB-KW"/>
</dbReference>
<evidence type="ECO:0000259" key="6">
    <source>
        <dbReference type="SMART" id="SM00849"/>
    </source>
</evidence>
<evidence type="ECO:0000256" key="4">
    <source>
        <dbReference type="ARBA" id="ARBA00022801"/>
    </source>
</evidence>
<evidence type="ECO:0000256" key="2">
    <source>
        <dbReference type="ARBA" id="ARBA00007749"/>
    </source>
</evidence>
<evidence type="ECO:0000313" key="8">
    <source>
        <dbReference type="Proteomes" id="UP001155240"/>
    </source>
</evidence>
<accession>A0A9X2IS35</accession>
<keyword evidence="5" id="KW-0862">Zinc</keyword>
<evidence type="ECO:0000256" key="1">
    <source>
        <dbReference type="ARBA" id="ARBA00001947"/>
    </source>
</evidence>
<organism evidence="7 8">
    <name type="scientific">Rathayibacter rubneri</name>
    <dbReference type="NCBI Taxonomy" id="2950106"/>
    <lineage>
        <taxon>Bacteria</taxon>
        <taxon>Bacillati</taxon>
        <taxon>Actinomycetota</taxon>
        <taxon>Actinomycetes</taxon>
        <taxon>Micrococcales</taxon>
        <taxon>Microbacteriaceae</taxon>
        <taxon>Rathayibacter</taxon>
    </lineage>
</organism>
<dbReference type="AlphaFoldDB" id="A0A9X2IS35"/>
<sequence>MPTVRDWTASLPLLGPPERLVPLVVGWEPIPESISLRGGDPARFLLEPVTAAAIVHPGGWILIDGGFDLAKVRDPALRAAHYDYESYTAVVPPGDALAEGIAAAGLRWEDLALCALSHLHLDHTGGLRLVPAGMPVALQRREWEWLAEGIGRRETVVPADLLDADVELLLLDGDTALAPGVTALDTRGHTPGHQSFRVELGETAIVLACDAADLRRNLDERTPCGWTARPGDADAAQASIDRLADLAAQAATEVWPGHDPEHDYSTRSR</sequence>